<organism evidence="4 5">
    <name type="scientific">Aspergillus kawachii</name>
    <name type="common">White koji mold</name>
    <name type="synonym">Aspergillus awamori var. kawachi</name>
    <dbReference type="NCBI Taxonomy" id="1069201"/>
    <lineage>
        <taxon>Eukaryota</taxon>
        <taxon>Fungi</taxon>
        <taxon>Dikarya</taxon>
        <taxon>Ascomycota</taxon>
        <taxon>Pezizomycotina</taxon>
        <taxon>Eurotiomycetes</taxon>
        <taxon>Eurotiomycetidae</taxon>
        <taxon>Eurotiales</taxon>
        <taxon>Aspergillaceae</taxon>
        <taxon>Aspergillus</taxon>
        <taxon>Aspergillus subgen. Circumdati</taxon>
    </lineage>
</organism>
<proteinExistence type="predicted"/>
<evidence type="ECO:0000313" key="5">
    <source>
        <dbReference type="Proteomes" id="UP000661280"/>
    </source>
</evidence>
<feature type="region of interest" description="Disordered" evidence="2">
    <location>
        <begin position="1"/>
        <end position="26"/>
    </location>
</feature>
<protein>
    <recommendedName>
        <fullName evidence="3">HIT domain-containing protein</fullName>
    </recommendedName>
</protein>
<dbReference type="AlphaFoldDB" id="A0A7R7W3F8"/>
<evidence type="ECO:0000256" key="1">
    <source>
        <dbReference type="PROSITE-ProRule" id="PRU00464"/>
    </source>
</evidence>
<keyword evidence="5" id="KW-1185">Reference proteome</keyword>
<dbReference type="OrthoDB" id="2262349at2759"/>
<dbReference type="GO" id="GO:0009117">
    <property type="term" value="P:nucleotide metabolic process"/>
    <property type="evidence" value="ECO:0007669"/>
    <property type="project" value="TreeGrafter"/>
</dbReference>
<feature type="compositionally biased region" description="Polar residues" evidence="2">
    <location>
        <begin position="14"/>
        <end position="23"/>
    </location>
</feature>
<comment type="caution">
    <text evidence="1">Lacks conserved residue(s) required for the propagation of feature annotation.</text>
</comment>
<dbReference type="PROSITE" id="PS51084">
    <property type="entry name" value="HIT_2"/>
    <property type="match status" value="1"/>
</dbReference>
<dbReference type="InterPro" id="IPR011146">
    <property type="entry name" value="HIT-like"/>
</dbReference>
<dbReference type="Gene3D" id="3.30.428.10">
    <property type="entry name" value="HIT-like"/>
    <property type="match status" value="1"/>
</dbReference>
<dbReference type="PANTHER" id="PTHR46648">
    <property type="entry name" value="HIT FAMILY PROTEIN 1"/>
    <property type="match status" value="1"/>
</dbReference>
<dbReference type="InterPro" id="IPR036265">
    <property type="entry name" value="HIT-like_sf"/>
</dbReference>
<dbReference type="KEGG" id="aluc:AKAW2_20545S"/>
<dbReference type="InterPro" id="IPR001310">
    <property type="entry name" value="Histidine_triad_HIT"/>
</dbReference>
<dbReference type="GO" id="GO:0003824">
    <property type="term" value="F:catalytic activity"/>
    <property type="evidence" value="ECO:0007669"/>
    <property type="project" value="InterPro"/>
</dbReference>
<reference evidence="4" key="2">
    <citation type="submission" date="2021-02" db="EMBL/GenBank/DDBJ databases">
        <title>Aspergillus luchuensis mut. kawachii IFO 4304 genome sequence.</title>
        <authorList>
            <person name="Mori K."/>
            <person name="Kadooka C."/>
            <person name="Goto M."/>
            <person name="Futagami T."/>
        </authorList>
    </citation>
    <scope>NUCLEOTIDE SEQUENCE</scope>
    <source>
        <strain evidence="4">IFO 4308</strain>
    </source>
</reference>
<dbReference type="EMBL" id="AP024426">
    <property type="protein sequence ID" value="BCR95605.1"/>
    <property type="molecule type" value="Genomic_DNA"/>
</dbReference>
<dbReference type="GeneID" id="64956930"/>
<evidence type="ECO:0000259" key="3">
    <source>
        <dbReference type="PROSITE" id="PS51084"/>
    </source>
</evidence>
<gene>
    <name evidence="4" type="ORF">AKAW2_20545S</name>
</gene>
<sequence>MSLVTARPSHKHPQPTTSRTEPSTNNIIITTTPKNTMATEIHRTNDLTISLSHTPTTPGHTLATLTTTTTTLFSLPKSTFTTTLLTLRTITPILKQTYHTPRIALITSGNRTISLLPLHGLPSPNTWTPILSPETTFHDPQTTTSQPNYITSKSGPRMPSAQLTHLANTITTHTLSTPNYTFHGPSTDTNLFANIIRGTEHPQWRIWEDESHVAFLTPYPNTPGFTVLVPRRHLGSDIFALGEEEYKGLVGAAWTVGRVLMEALGVGRCGMVFEGFEVDYAHVKLVPVYGEGEEDEGGGEREVFREVYPGYVSSLPGPEVEDVEELVRRAGEIRGVIAARGV</sequence>
<dbReference type="SUPFAM" id="SSF54197">
    <property type="entry name" value="HIT-like"/>
    <property type="match status" value="2"/>
</dbReference>
<dbReference type="RefSeq" id="XP_041539371.1">
    <property type="nucleotide sequence ID" value="XM_041685270.1"/>
</dbReference>
<accession>A0A7R7W3F8</accession>
<reference evidence="4" key="1">
    <citation type="submission" date="2021-01" db="EMBL/GenBank/DDBJ databases">
        <authorList>
            <consortium name="Aspergillus luchuensis mut. kawachii IFO 4304 genome sequencing consortium"/>
            <person name="Kazuki M."/>
            <person name="Futagami T."/>
        </authorList>
    </citation>
    <scope>NUCLEOTIDE SEQUENCE</scope>
    <source>
        <strain evidence="4">IFO 4308</strain>
    </source>
</reference>
<name>A0A7R7W3F8_ASPKA</name>
<dbReference type="PANTHER" id="PTHR46648:SF1">
    <property type="entry name" value="ADENOSINE 5'-MONOPHOSPHORAMIDASE HNT1"/>
    <property type="match status" value="1"/>
</dbReference>
<dbReference type="Proteomes" id="UP000661280">
    <property type="component" value="Chromosome 2"/>
</dbReference>
<evidence type="ECO:0000256" key="2">
    <source>
        <dbReference type="SAM" id="MobiDB-lite"/>
    </source>
</evidence>
<feature type="domain" description="HIT" evidence="3">
    <location>
        <begin position="191"/>
        <end position="296"/>
    </location>
</feature>
<evidence type="ECO:0000313" key="4">
    <source>
        <dbReference type="EMBL" id="BCR95605.1"/>
    </source>
</evidence>